<keyword evidence="2" id="KW-0808">Transferase</keyword>
<comment type="caution">
    <text evidence="2">The sequence shown here is derived from an EMBL/GenBank/DDBJ whole genome shotgun (WGS) entry which is preliminary data.</text>
</comment>
<dbReference type="EMBL" id="JATAAI010000001">
    <property type="protein sequence ID" value="KAK1748943.1"/>
    <property type="molecule type" value="Genomic_DNA"/>
</dbReference>
<dbReference type="Pfam" id="PF13489">
    <property type="entry name" value="Methyltransf_23"/>
    <property type="match status" value="1"/>
</dbReference>
<feature type="signal peptide" evidence="1">
    <location>
        <begin position="1"/>
        <end position="25"/>
    </location>
</feature>
<dbReference type="EC" id="2.1.1.-" evidence="2"/>
<proteinExistence type="predicted"/>
<keyword evidence="2" id="KW-0489">Methyltransferase</keyword>
<dbReference type="SUPFAM" id="SSF53335">
    <property type="entry name" value="S-adenosyl-L-methionine-dependent methyltransferases"/>
    <property type="match status" value="1"/>
</dbReference>
<dbReference type="CDD" id="cd02440">
    <property type="entry name" value="AdoMet_MTases"/>
    <property type="match status" value="1"/>
</dbReference>
<dbReference type="AlphaFoldDB" id="A0AAD8YM67"/>
<feature type="chain" id="PRO_5042233930" evidence="1">
    <location>
        <begin position="26"/>
        <end position="336"/>
    </location>
</feature>
<reference evidence="2" key="1">
    <citation type="submission" date="2023-06" db="EMBL/GenBank/DDBJ databases">
        <title>Survivors Of The Sea: Transcriptome response of Skeletonema marinoi to long-term dormancy.</title>
        <authorList>
            <person name="Pinder M.I.M."/>
            <person name="Kourtchenko O."/>
            <person name="Robertson E.K."/>
            <person name="Larsson T."/>
            <person name="Maumus F."/>
            <person name="Osuna-Cruz C.M."/>
            <person name="Vancaester E."/>
            <person name="Stenow R."/>
            <person name="Vandepoele K."/>
            <person name="Ploug H."/>
            <person name="Bruchert V."/>
            <person name="Godhe A."/>
            <person name="Topel M."/>
        </authorList>
    </citation>
    <scope>NUCLEOTIDE SEQUENCE</scope>
    <source>
        <strain evidence="2">R05AC</strain>
    </source>
</reference>
<evidence type="ECO:0000313" key="3">
    <source>
        <dbReference type="Proteomes" id="UP001224775"/>
    </source>
</evidence>
<evidence type="ECO:0000313" key="2">
    <source>
        <dbReference type="EMBL" id="KAK1748943.1"/>
    </source>
</evidence>
<dbReference type="GO" id="GO:0008168">
    <property type="term" value="F:methyltransferase activity"/>
    <property type="evidence" value="ECO:0007669"/>
    <property type="project" value="UniProtKB-KW"/>
</dbReference>
<evidence type="ECO:0000256" key="1">
    <source>
        <dbReference type="SAM" id="SignalP"/>
    </source>
</evidence>
<name>A0AAD8YM67_9STRA</name>
<dbReference type="Gene3D" id="3.40.50.150">
    <property type="entry name" value="Vaccinia Virus protein VP39"/>
    <property type="match status" value="1"/>
</dbReference>
<dbReference type="InterPro" id="IPR029063">
    <property type="entry name" value="SAM-dependent_MTases_sf"/>
</dbReference>
<organism evidence="2 3">
    <name type="scientific">Skeletonema marinoi</name>
    <dbReference type="NCBI Taxonomy" id="267567"/>
    <lineage>
        <taxon>Eukaryota</taxon>
        <taxon>Sar</taxon>
        <taxon>Stramenopiles</taxon>
        <taxon>Ochrophyta</taxon>
        <taxon>Bacillariophyta</taxon>
        <taxon>Coscinodiscophyceae</taxon>
        <taxon>Thalassiosirophycidae</taxon>
        <taxon>Thalassiosirales</taxon>
        <taxon>Skeletonemataceae</taxon>
        <taxon>Skeletonema</taxon>
        <taxon>Skeletonema marinoi-dohrnii complex</taxon>
    </lineage>
</organism>
<dbReference type="PANTHER" id="PTHR43591">
    <property type="entry name" value="METHYLTRANSFERASE"/>
    <property type="match status" value="1"/>
</dbReference>
<sequence>MTYRFTLVVLFVLLATLSANNVVNGFRVGSDGNQDLMKKAVEDALLNTAKQPPIAKDDAPPLRNQLLNTEIPCLYEYWSRPDIHTFGNMGLGGSIHAAMAPFATKMIDMKAYGGQDVRKLISEELRIKLDVDGARVCDLCCGVGISTRALGKAFHDAELIVGVDTSPEMISMAKAISSHEQGVRSALARHNQGLKNLLGQKHKAITEAMTVIDTDPYPDRRHFDATYELANAENTELPNDTFNLVTIMYAFHEVPKEARSRIIQEAKRLLKVGGTLAVVDISPTYTPSKYMLAGEPFVIEYQQNIDKQLGSVPGFMFSKRKEIVPGHVNMWLLTSK</sequence>
<dbReference type="GO" id="GO:0032259">
    <property type="term" value="P:methylation"/>
    <property type="evidence" value="ECO:0007669"/>
    <property type="project" value="UniProtKB-KW"/>
</dbReference>
<protein>
    <submittedName>
        <fullName evidence="2">Methyltransferase</fullName>
        <ecNumber evidence="2">2.1.1.-</ecNumber>
    </submittedName>
</protein>
<gene>
    <name evidence="2" type="ORF">QTG54_000882</name>
</gene>
<dbReference type="Proteomes" id="UP001224775">
    <property type="component" value="Unassembled WGS sequence"/>
</dbReference>
<accession>A0AAD8YM67</accession>
<keyword evidence="1" id="KW-0732">Signal</keyword>
<keyword evidence="3" id="KW-1185">Reference proteome</keyword>